<keyword evidence="14" id="KW-1185">Reference proteome</keyword>
<dbReference type="InterPro" id="IPR037665">
    <property type="entry name" value="Nucleoporin_S59-like"/>
</dbReference>
<evidence type="ECO:0000313" key="13">
    <source>
        <dbReference type="EMBL" id="EMG48170.1"/>
    </source>
</evidence>
<gene>
    <name evidence="13" type="ORF">G210_1311</name>
</gene>
<dbReference type="GO" id="GO:0034398">
    <property type="term" value="P:telomere tethering at nuclear periphery"/>
    <property type="evidence" value="ECO:0007669"/>
    <property type="project" value="TreeGrafter"/>
</dbReference>
<dbReference type="STRING" id="1245528.M3JYV6"/>
<name>M3JYV6_CANMX</name>
<keyword evidence="10" id="KW-0539">Nucleus</keyword>
<dbReference type="GO" id="GO:0006405">
    <property type="term" value="P:RNA export from nucleus"/>
    <property type="evidence" value="ECO:0007669"/>
    <property type="project" value="TreeGrafter"/>
</dbReference>
<comment type="caution">
    <text evidence="13">The sequence shown here is derived from an EMBL/GenBank/DDBJ whole genome shotgun (WGS) entry which is preliminary data.</text>
</comment>
<dbReference type="OrthoDB" id="3797628at2759"/>
<dbReference type="PANTHER" id="PTHR23198:SF6">
    <property type="entry name" value="NUCLEAR PORE COMPLEX PROTEIN NUP98-NUP96"/>
    <property type="match status" value="1"/>
</dbReference>
<dbReference type="OMA" id="PMGKGLN"/>
<feature type="region of interest" description="Disordered" evidence="11">
    <location>
        <begin position="260"/>
        <end position="284"/>
    </location>
</feature>
<evidence type="ECO:0000256" key="8">
    <source>
        <dbReference type="ARBA" id="ARBA00023010"/>
    </source>
</evidence>
<feature type="domain" description="Peptidase S59" evidence="12">
    <location>
        <begin position="469"/>
        <end position="610"/>
    </location>
</feature>
<evidence type="ECO:0000313" key="14">
    <source>
        <dbReference type="Proteomes" id="UP000011777"/>
    </source>
</evidence>
<proteinExistence type="inferred from homology"/>
<dbReference type="eggNOG" id="KOG0845">
    <property type="taxonomic scope" value="Eukaryota"/>
</dbReference>
<dbReference type="InterPro" id="IPR025574">
    <property type="entry name" value="Nucleoporin_FG_rpt"/>
</dbReference>
<feature type="compositionally biased region" description="Gly residues" evidence="11">
    <location>
        <begin position="106"/>
        <end position="124"/>
    </location>
</feature>
<evidence type="ECO:0000256" key="9">
    <source>
        <dbReference type="ARBA" id="ARBA00023132"/>
    </source>
</evidence>
<dbReference type="EMBL" id="AOGT01001214">
    <property type="protein sequence ID" value="EMG48170.1"/>
    <property type="molecule type" value="Genomic_DNA"/>
</dbReference>
<accession>M3JYV6</accession>
<evidence type="ECO:0000256" key="4">
    <source>
        <dbReference type="ARBA" id="ARBA00022448"/>
    </source>
</evidence>
<dbReference type="GO" id="GO:0017056">
    <property type="term" value="F:structural constituent of nuclear pore"/>
    <property type="evidence" value="ECO:0007669"/>
    <property type="project" value="InterPro"/>
</dbReference>
<feature type="region of interest" description="Disordered" evidence="11">
    <location>
        <begin position="1"/>
        <end position="212"/>
    </location>
</feature>
<dbReference type="GO" id="GO:0044613">
    <property type="term" value="C:nuclear pore central transport channel"/>
    <property type="evidence" value="ECO:0007669"/>
    <property type="project" value="UniProtKB-ARBA"/>
</dbReference>
<dbReference type="Pfam" id="PF12110">
    <property type="entry name" value="Nup96"/>
    <property type="match status" value="2"/>
</dbReference>
<keyword evidence="4" id="KW-0813">Transport</keyword>
<evidence type="ECO:0000256" key="7">
    <source>
        <dbReference type="ARBA" id="ARBA00022927"/>
    </source>
</evidence>
<dbReference type="PROSITE" id="PS51434">
    <property type="entry name" value="NUP_C"/>
    <property type="match status" value="1"/>
</dbReference>
<sequence length="1351" mass="150393">MSFSFGSSTNNNNNTNNTWGSSTGFGRRASVATGPTATTSTPGNSLFGNNNTTSSSTTNSGQGLFGSGNASTTNPGQGLFGGGSNNTSTTSGGLFGGGNANTSGQGLFGGGNSNSNTGTGGLFGGSKPSTGLFGNSNQSTTSGGGLFSSQSNSNPSGGLFGSTNKTTGGLFGNSSQIGSSQQSGGLFGGQTSNNNNLTSNLQPPSMQLTVNNTNPYSYSQVFSNLQASTANMPESITTSVFSGNNSDSQEKKRRFSYLENPEAHKHPKPPSSSSSSTSSSSSSSTLLKKLGQTFRYIRDGNASASIASLKGLFTTNDILKPQDKKFLIAKNGTSSITPKSISRPSYKAVDARRIGSMKRLIIKSKPVKYHLIDVNKVFNNKRRKIVTNFATADKLLTNKPISDDESDSDQDDVIITDKKFARYSYKVGKNTEVDDIKEKSTTRIFEHDFKKNTVDNVSPAKPESPLPPHDGYWTSPSIKDLSEMTIDQLSSLDNFIIGRIGCGQIAYNYPVDLSQIYLQAEKNGIPLEEELFEKVVEINPRVILTYKNYTNKPSIGFGLNVPATITLEDIKPKENVSIDEHINFLKKQIGMEFITYDPITHVWVFKVKHFSVWGLVEEDQKDLFAMKRKQDKQELEATSEYSKIYETEKYKQELKKQKLNEQSKIVPGGWSYNIPPSDDPLTIKRRLVSNEINKQLVKYKSEDLDQNDEILSAQVSNITIDSDSESTRPETPSNLANYIDQLTNLLPPGVDLNEIVNEKVYEPNITNDVVFDSIQIRPNLPTSDDWLLQLELANQMTSALAPFAAEPKKISDRSLDIEKIDNLLFSDFNKKSISTPTKKGGLKTIDDIDDESQDIFNDNIPIIFLKLLSKSTFETHDKTTYPYVKDTKDFEFKDLITTAQEKEEKDIVTLASALFDKIEENKETTSDPNVSRILVERERKNLLTNWLKLYNTKDVSKLLEDNKDDLLELTFIHLCAGDLKKAIETAIKANSNHLSVIVTLSDSNDDVVRSIAKNQLTYWTTKKIMASIPKPIVKIYQLLAGEFTPIIDNLSWNMGLGVKLFYDNFTDIKELISEVETNLPENNPIGDVFRLYTDNNSNNLSLIESSTLNEKLKWFFCKILGVPQYDTICERFGDYLKSKNYWKESLYVFSELKNEENAKTLIRDLIISKIQYIKNVDIDKEDYLINVAKVPRTLIYEAIAIDKNKQGDYWGECLALIEVELWEKANTTIIKYLGPLTVISNSQSDRNLLQELIHRFPHHGMTIPDWNQGTGIYEKFFSLNESDLRFLFTNLPLVNRHDGLSNDQKIALNLISKTVGDLVLENDDSDGLDKTKILEFPLGQVNKSYFEARLK</sequence>
<evidence type="ECO:0000259" key="12">
    <source>
        <dbReference type="PROSITE" id="PS51434"/>
    </source>
</evidence>
<dbReference type="InterPro" id="IPR021967">
    <property type="entry name" value="Nup98_C"/>
</dbReference>
<feature type="compositionally biased region" description="Low complexity" evidence="11">
    <location>
        <begin position="271"/>
        <end position="284"/>
    </location>
</feature>
<dbReference type="SUPFAM" id="SSF82215">
    <property type="entry name" value="C-terminal autoproteolytic domain of nucleoporin nup98"/>
    <property type="match status" value="1"/>
</dbReference>
<evidence type="ECO:0000256" key="1">
    <source>
        <dbReference type="ARBA" id="ARBA00004567"/>
    </source>
</evidence>
<dbReference type="GO" id="GO:0031965">
    <property type="term" value="C:nuclear membrane"/>
    <property type="evidence" value="ECO:0007669"/>
    <property type="project" value="UniProtKB-SubCell"/>
</dbReference>
<dbReference type="GO" id="GO:0006606">
    <property type="term" value="P:protein import into nucleus"/>
    <property type="evidence" value="ECO:0007669"/>
    <property type="project" value="TreeGrafter"/>
</dbReference>
<feature type="compositionally biased region" description="Polar residues" evidence="11">
    <location>
        <begin position="147"/>
        <end position="167"/>
    </location>
</feature>
<evidence type="ECO:0000256" key="3">
    <source>
        <dbReference type="ARBA" id="ARBA00008926"/>
    </source>
</evidence>
<dbReference type="HOGENOM" id="CLU_005908_0_0_1"/>
<evidence type="ECO:0000256" key="2">
    <source>
        <dbReference type="ARBA" id="ARBA00004620"/>
    </source>
</evidence>
<dbReference type="Pfam" id="PF13634">
    <property type="entry name" value="Nucleoporin_FG"/>
    <property type="match status" value="2"/>
</dbReference>
<dbReference type="Pfam" id="PF04096">
    <property type="entry name" value="Nucleoporin2"/>
    <property type="match status" value="1"/>
</dbReference>
<dbReference type="GO" id="GO:0003723">
    <property type="term" value="F:RNA binding"/>
    <property type="evidence" value="ECO:0007669"/>
    <property type="project" value="TreeGrafter"/>
</dbReference>
<dbReference type="GO" id="GO:0008139">
    <property type="term" value="F:nuclear localization sequence binding"/>
    <property type="evidence" value="ECO:0007669"/>
    <property type="project" value="TreeGrafter"/>
</dbReference>
<dbReference type="PANTHER" id="PTHR23198">
    <property type="entry name" value="NUCLEOPORIN"/>
    <property type="match status" value="1"/>
</dbReference>
<dbReference type="GO" id="GO:0051028">
    <property type="term" value="P:mRNA transport"/>
    <property type="evidence" value="ECO:0007669"/>
    <property type="project" value="UniProtKB-KW"/>
</dbReference>
<evidence type="ECO:0000256" key="6">
    <source>
        <dbReference type="ARBA" id="ARBA00022816"/>
    </source>
</evidence>
<evidence type="ECO:0000256" key="11">
    <source>
        <dbReference type="SAM" id="MobiDB-lite"/>
    </source>
</evidence>
<keyword evidence="9" id="KW-0906">Nuclear pore complex</keyword>
<dbReference type="Gene3D" id="1.25.40.690">
    <property type="match status" value="1"/>
</dbReference>
<dbReference type="InterPro" id="IPR036903">
    <property type="entry name" value="Nup98_auto-Pept-S59_dom_sf"/>
</dbReference>
<comment type="subcellular location">
    <subcellularLocation>
        <location evidence="2">Nucleus membrane</location>
        <topology evidence="2">Peripheral membrane protein</topology>
        <orientation evidence="2">Nucleoplasmic side</orientation>
    </subcellularLocation>
    <subcellularLocation>
        <location evidence="1">Nucleus</location>
        <location evidence="1">Nuclear pore complex</location>
    </subcellularLocation>
</comment>
<evidence type="ECO:0000256" key="5">
    <source>
        <dbReference type="ARBA" id="ARBA00022813"/>
    </source>
</evidence>
<protein>
    <submittedName>
        <fullName evidence="13">Nucleoporin, putative (Nuclear pore protein, putative)</fullName>
    </submittedName>
</protein>
<dbReference type="InterPro" id="IPR007230">
    <property type="entry name" value="Nup98_auto-Pept-S59_dom"/>
</dbReference>
<feature type="compositionally biased region" description="Low complexity" evidence="11">
    <location>
        <begin position="172"/>
        <end position="204"/>
    </location>
</feature>
<keyword evidence="6" id="KW-0509">mRNA transport</keyword>
<reference evidence="13 14" key="1">
    <citation type="submission" date="2013-02" db="EMBL/GenBank/DDBJ databases">
        <title>Genome sequence of Candida maltosa Xu316, a potential industrial strain for xylitol and ethanol production.</title>
        <authorList>
            <person name="Yu J."/>
            <person name="Wang Q."/>
            <person name="Geng X."/>
            <person name="Bao W."/>
            <person name="He P."/>
            <person name="Cai J."/>
        </authorList>
    </citation>
    <scope>NUCLEOTIDE SEQUENCE [LARGE SCALE GENOMIC DNA]</scope>
    <source>
        <strain evidence="14">Xu316</strain>
    </source>
</reference>
<comment type="similarity">
    <text evidence="3">Belongs to the nucleoporin GLFG family.</text>
</comment>
<keyword evidence="8" id="KW-0811">Translocation</keyword>
<keyword evidence="5" id="KW-0068">Autocatalytic cleavage</keyword>
<dbReference type="GO" id="GO:0000973">
    <property type="term" value="P:post-transcriptional tethering of RNA polymerase II gene DNA at nuclear periphery"/>
    <property type="evidence" value="ECO:0007669"/>
    <property type="project" value="TreeGrafter"/>
</dbReference>
<dbReference type="GO" id="GO:0044614">
    <property type="term" value="C:nuclear pore cytoplasmic filaments"/>
    <property type="evidence" value="ECO:0007669"/>
    <property type="project" value="TreeGrafter"/>
</dbReference>
<dbReference type="Proteomes" id="UP000011777">
    <property type="component" value="Unassembled WGS sequence"/>
</dbReference>
<keyword evidence="7" id="KW-0653">Protein transport</keyword>
<organism evidence="13 14">
    <name type="scientific">Candida maltosa (strain Xu316)</name>
    <name type="common">Yeast</name>
    <dbReference type="NCBI Taxonomy" id="1245528"/>
    <lineage>
        <taxon>Eukaryota</taxon>
        <taxon>Fungi</taxon>
        <taxon>Dikarya</taxon>
        <taxon>Ascomycota</taxon>
        <taxon>Saccharomycotina</taxon>
        <taxon>Pichiomycetes</taxon>
        <taxon>Debaryomycetaceae</taxon>
        <taxon>Candida/Lodderomyces clade</taxon>
        <taxon>Candida</taxon>
    </lineage>
</organism>
<feature type="compositionally biased region" description="Low complexity" evidence="11">
    <location>
        <begin position="1"/>
        <end position="60"/>
    </location>
</feature>
<dbReference type="Gene3D" id="3.30.1610.10">
    <property type="entry name" value="Peptidase S59, nucleoporin"/>
    <property type="match status" value="1"/>
</dbReference>
<evidence type="ECO:0000256" key="10">
    <source>
        <dbReference type="ARBA" id="ARBA00023242"/>
    </source>
</evidence>